<sequence length="329" mass="34564">MTDWTIHGGKLSDAAIAFPDAPSPWLDLSTGINPDPWPGAAWLAIDWQRLPDAAAITALEMAAACHFGARGRDVLALPGTELGLRGLRGLPLPAPFRHVAPGYGTHGEALPGSRAITADRLAEEAALGGTILCANPANPDGRLIAVDALLAIAATLAQSGGWLVVDEAFIDAHGDASILPQLSGEQPVIVMRSFGKFFGLAGVRLGFAVAPPAIIAPWRAAIGSWPVSAAAIAIGAAAYADADWIAATRQRLRARADAMDAVLRRHGLEPQGESPLFRLVDCDAARLFARLARRGILTRPFAYAPRWLRLGVPGCAADLDRLDRALGDE</sequence>
<accession>A0A7X9WVE0</accession>
<dbReference type="PANTHER" id="PTHR42885:SF1">
    <property type="entry name" value="THREONINE-PHOSPHATE DECARBOXYLASE"/>
    <property type="match status" value="1"/>
</dbReference>
<protein>
    <submittedName>
        <fullName evidence="4">Aminotransferase class I/II-fold pyridoxal phosphate-dependent enzyme</fullName>
    </submittedName>
</protein>
<keyword evidence="4" id="KW-0032">Aminotransferase</keyword>
<comment type="caution">
    <text evidence="4">The sequence shown here is derived from an EMBL/GenBank/DDBJ whole genome shotgun (WGS) entry which is preliminary data.</text>
</comment>
<dbReference type="InterPro" id="IPR015422">
    <property type="entry name" value="PyrdxlP-dep_Trfase_small"/>
</dbReference>
<dbReference type="Gene3D" id="3.40.640.10">
    <property type="entry name" value="Type I PLP-dependent aspartate aminotransferase-like (Major domain)"/>
    <property type="match status" value="1"/>
</dbReference>
<dbReference type="SUPFAM" id="SSF53383">
    <property type="entry name" value="PLP-dependent transferases"/>
    <property type="match status" value="1"/>
</dbReference>
<evidence type="ECO:0000313" key="4">
    <source>
        <dbReference type="EMBL" id="NML10607.1"/>
    </source>
</evidence>
<dbReference type="InterPro" id="IPR015421">
    <property type="entry name" value="PyrdxlP-dep_Trfase_major"/>
</dbReference>
<dbReference type="GO" id="GO:0030170">
    <property type="term" value="F:pyridoxal phosphate binding"/>
    <property type="evidence" value="ECO:0007669"/>
    <property type="project" value="InterPro"/>
</dbReference>
<organism evidence="4 5">
    <name type="scientific">Sphingobium psychrophilum</name>
    <dbReference type="NCBI Taxonomy" id="2728834"/>
    <lineage>
        <taxon>Bacteria</taxon>
        <taxon>Pseudomonadati</taxon>
        <taxon>Pseudomonadota</taxon>
        <taxon>Alphaproteobacteria</taxon>
        <taxon>Sphingomonadales</taxon>
        <taxon>Sphingomonadaceae</taxon>
        <taxon>Sphingobium</taxon>
    </lineage>
</organism>
<evidence type="ECO:0000256" key="1">
    <source>
        <dbReference type="ARBA" id="ARBA00001933"/>
    </source>
</evidence>
<dbReference type="Proteomes" id="UP000519023">
    <property type="component" value="Unassembled WGS sequence"/>
</dbReference>
<proteinExistence type="predicted"/>
<evidence type="ECO:0000259" key="3">
    <source>
        <dbReference type="Pfam" id="PF00155"/>
    </source>
</evidence>
<dbReference type="AlphaFoldDB" id="A0A7X9WVE0"/>
<keyword evidence="4" id="KW-0808">Transferase</keyword>
<evidence type="ECO:0000313" key="5">
    <source>
        <dbReference type="Proteomes" id="UP000519023"/>
    </source>
</evidence>
<evidence type="ECO:0000256" key="2">
    <source>
        <dbReference type="ARBA" id="ARBA00022898"/>
    </source>
</evidence>
<dbReference type="Pfam" id="PF00155">
    <property type="entry name" value="Aminotran_1_2"/>
    <property type="match status" value="1"/>
</dbReference>
<keyword evidence="2" id="KW-0663">Pyridoxal phosphate</keyword>
<dbReference type="GO" id="GO:0008483">
    <property type="term" value="F:transaminase activity"/>
    <property type="evidence" value="ECO:0007669"/>
    <property type="project" value="UniProtKB-KW"/>
</dbReference>
<dbReference type="PANTHER" id="PTHR42885">
    <property type="entry name" value="HISTIDINOL-PHOSPHATE AMINOTRANSFERASE-RELATED"/>
    <property type="match status" value="1"/>
</dbReference>
<dbReference type="EMBL" id="JABBFV010000006">
    <property type="protein sequence ID" value="NML10607.1"/>
    <property type="molecule type" value="Genomic_DNA"/>
</dbReference>
<gene>
    <name evidence="4" type="ORF">HHL08_10675</name>
</gene>
<feature type="domain" description="Aminotransferase class I/classII large" evidence="3">
    <location>
        <begin position="130"/>
        <end position="317"/>
    </location>
</feature>
<reference evidence="4 5" key="1">
    <citation type="submission" date="2020-04" db="EMBL/GenBank/DDBJ databases">
        <title>Sphingobium sp. AR-3-1 isolated from Arctic soil.</title>
        <authorList>
            <person name="Dahal R.H."/>
            <person name="Chaudhary D.K."/>
        </authorList>
    </citation>
    <scope>NUCLEOTIDE SEQUENCE [LARGE SCALE GENOMIC DNA]</scope>
    <source>
        <strain evidence="4 5">AR-3-1</strain>
    </source>
</reference>
<comment type="cofactor">
    <cofactor evidence="1">
        <name>pyridoxal 5'-phosphate</name>
        <dbReference type="ChEBI" id="CHEBI:597326"/>
    </cofactor>
</comment>
<dbReference type="Gene3D" id="3.90.1150.10">
    <property type="entry name" value="Aspartate Aminotransferase, domain 1"/>
    <property type="match status" value="1"/>
</dbReference>
<dbReference type="InterPro" id="IPR004839">
    <property type="entry name" value="Aminotransferase_I/II_large"/>
</dbReference>
<keyword evidence="5" id="KW-1185">Reference proteome</keyword>
<name>A0A7X9WVE0_9SPHN</name>
<dbReference type="InterPro" id="IPR015424">
    <property type="entry name" value="PyrdxlP-dep_Trfase"/>
</dbReference>